<sequence length="437" mass="45755">MVLATTAVVVAFQNQQSAHPLVQALLLTVLCLLSVAAASGLGLAQRLPGRSGLVVVQVLVSLCALRAGHFEAALSVAGPPALAAALSWGAVLAALVAIWARGPRAAVAFWVTLALQGVMLALVVHATPYLDDVPLYVTGGLHDLVHGHLPYGGSVPNPFDAQETARYLAPELVRDGRILIGFPYLPGMLLAEVPGYLAGDYRYGHLAALLLLVVVWRRLSVDRTGRMLALLAVMSPYTARLVGAGWVEPLVMLGVGVLALAVARGWEARGVLAIAFLLASKQYVAPVVAFLVPVWRRLGLRVVVAGVLLAGVLTLVFLAWGPRDFWHDVVATQPLQPYRPESVSLMVALGNEWGVPPSWALTVLPLAGGVLVSALVGLRGRPGATTSAAALALGVFVTLLLSKQAFMNYYATVVAGLLTAAIAWPRDGHGAVEGEAG</sequence>
<feature type="transmembrane region" description="Helical" evidence="1">
    <location>
        <begin position="359"/>
        <end position="376"/>
    </location>
</feature>
<feature type="transmembrane region" description="Helical" evidence="1">
    <location>
        <begin position="203"/>
        <end position="220"/>
    </location>
</feature>
<keyword evidence="1" id="KW-1133">Transmembrane helix</keyword>
<organism evidence="2 3">
    <name type="scientific">Nocardioides islandensis</name>
    <dbReference type="NCBI Taxonomy" id="433663"/>
    <lineage>
        <taxon>Bacteria</taxon>
        <taxon>Bacillati</taxon>
        <taxon>Actinomycetota</taxon>
        <taxon>Actinomycetes</taxon>
        <taxon>Propionibacteriales</taxon>
        <taxon>Nocardioidaceae</taxon>
        <taxon>Nocardioides</taxon>
    </lineage>
</organism>
<feature type="transmembrane region" description="Helical" evidence="1">
    <location>
        <begin position="383"/>
        <end position="401"/>
    </location>
</feature>
<feature type="transmembrane region" description="Helical" evidence="1">
    <location>
        <begin position="107"/>
        <end position="126"/>
    </location>
</feature>
<dbReference type="EMBL" id="JADKPN010000001">
    <property type="protein sequence ID" value="MBF4761999.1"/>
    <property type="molecule type" value="Genomic_DNA"/>
</dbReference>
<feature type="transmembrane region" description="Helical" evidence="1">
    <location>
        <begin position="27"/>
        <end position="44"/>
    </location>
</feature>
<feature type="transmembrane region" description="Helical" evidence="1">
    <location>
        <begin position="302"/>
        <end position="320"/>
    </location>
</feature>
<proteinExistence type="predicted"/>
<feature type="transmembrane region" description="Helical" evidence="1">
    <location>
        <begin position="272"/>
        <end position="295"/>
    </location>
</feature>
<keyword evidence="1" id="KW-0472">Membrane</keyword>
<feature type="transmembrane region" description="Helical" evidence="1">
    <location>
        <begin position="407"/>
        <end position="424"/>
    </location>
</feature>
<dbReference type="Proteomes" id="UP000640489">
    <property type="component" value="Unassembled WGS sequence"/>
</dbReference>
<protein>
    <submittedName>
        <fullName evidence="2">Uncharacterized protein</fullName>
    </submittedName>
</protein>
<keyword evidence="1" id="KW-0812">Transmembrane</keyword>
<reference evidence="2" key="1">
    <citation type="submission" date="2020-11" db="EMBL/GenBank/DDBJ databases">
        <title>Nocardioides sp. nov., isolated from Soil of Cynanchum wilfordii Hemsley rhizosphere.</title>
        <authorList>
            <person name="Lee J.-S."/>
            <person name="Suh M.K."/>
            <person name="Kim J.-S."/>
        </authorList>
    </citation>
    <scope>NUCLEOTIDE SEQUENCE</scope>
    <source>
        <strain evidence="2">KCTC 19275</strain>
    </source>
</reference>
<keyword evidence="3" id="KW-1185">Reference proteome</keyword>
<dbReference type="RefSeq" id="WP_194705168.1">
    <property type="nucleotide sequence ID" value="NZ_JADKPN010000001.1"/>
</dbReference>
<comment type="caution">
    <text evidence="2">The sequence shown here is derived from an EMBL/GenBank/DDBJ whole genome shotgun (WGS) entry which is preliminary data.</text>
</comment>
<accession>A0A930YGJ5</accession>
<feature type="transmembrane region" description="Helical" evidence="1">
    <location>
        <begin position="241"/>
        <end position="266"/>
    </location>
</feature>
<evidence type="ECO:0000313" key="3">
    <source>
        <dbReference type="Proteomes" id="UP000640489"/>
    </source>
</evidence>
<gene>
    <name evidence="2" type="ORF">ISU07_02565</name>
</gene>
<dbReference type="AlphaFoldDB" id="A0A930YGJ5"/>
<name>A0A930YGJ5_9ACTN</name>
<feature type="transmembrane region" description="Helical" evidence="1">
    <location>
        <begin position="51"/>
        <end position="69"/>
    </location>
</feature>
<evidence type="ECO:0000256" key="1">
    <source>
        <dbReference type="SAM" id="Phobius"/>
    </source>
</evidence>
<evidence type="ECO:0000313" key="2">
    <source>
        <dbReference type="EMBL" id="MBF4761999.1"/>
    </source>
</evidence>
<feature type="transmembrane region" description="Helical" evidence="1">
    <location>
        <begin position="81"/>
        <end position="100"/>
    </location>
</feature>